<dbReference type="GO" id="GO:0003700">
    <property type="term" value="F:DNA-binding transcription factor activity"/>
    <property type="evidence" value="ECO:0007669"/>
    <property type="project" value="InterPro"/>
</dbReference>
<gene>
    <name evidence="5" type="ORF">FZC85_11955</name>
</gene>
<dbReference type="SUPFAM" id="SSF46785">
    <property type="entry name" value="Winged helix' DNA-binding domain"/>
    <property type="match status" value="1"/>
</dbReference>
<dbReference type="CDD" id="cd00090">
    <property type="entry name" value="HTH_ARSR"/>
    <property type="match status" value="1"/>
</dbReference>
<organism evidence="5 6">
    <name type="scientific">Rossellomorea aquimaris</name>
    <dbReference type="NCBI Taxonomy" id="189382"/>
    <lineage>
        <taxon>Bacteria</taxon>
        <taxon>Bacillati</taxon>
        <taxon>Bacillota</taxon>
        <taxon>Bacilli</taxon>
        <taxon>Bacillales</taxon>
        <taxon>Bacillaceae</taxon>
        <taxon>Rossellomorea</taxon>
    </lineage>
</organism>
<sequence>MQLSKQVAFHKTMGDPTRIKIVYLLASESLHVGAIAGKLGLTAPTISHHLTKLKECNLVYSRKEKNTVYYYLNKKVLSHHGNVLHQFAQGEEGESVMSENLLKEKQKVMNNFLEKNGRIKTIPSQQKKKLFILEHMVEGLKVGEKYKEKDLNEYIQQFHEDFATLRREFIIHQFMYRENSIYEVNPREMWASTKLFVE</sequence>
<dbReference type="GO" id="GO:0003677">
    <property type="term" value="F:DNA binding"/>
    <property type="evidence" value="ECO:0007669"/>
    <property type="project" value="UniProtKB-KW"/>
</dbReference>
<dbReference type="InterPro" id="IPR036390">
    <property type="entry name" value="WH_DNA-bd_sf"/>
</dbReference>
<dbReference type="Gene3D" id="1.10.10.10">
    <property type="entry name" value="Winged helix-like DNA-binding domain superfamily/Winged helix DNA-binding domain"/>
    <property type="match status" value="1"/>
</dbReference>
<dbReference type="PRINTS" id="PR00778">
    <property type="entry name" value="HTHARSR"/>
</dbReference>
<dbReference type="InterPro" id="IPR018656">
    <property type="entry name" value="DUF2087"/>
</dbReference>
<dbReference type="PANTHER" id="PTHR33154:SF35">
    <property type="entry name" value="TRANSCRIPTIONAL REGULATOR, ARSR FAMILY"/>
    <property type="match status" value="1"/>
</dbReference>
<dbReference type="OrthoDB" id="529288at2"/>
<evidence type="ECO:0000313" key="5">
    <source>
        <dbReference type="EMBL" id="TYS85684.1"/>
    </source>
</evidence>
<evidence type="ECO:0000259" key="4">
    <source>
        <dbReference type="PROSITE" id="PS50987"/>
    </source>
</evidence>
<dbReference type="PANTHER" id="PTHR33154">
    <property type="entry name" value="TRANSCRIPTIONAL REGULATOR, ARSR FAMILY"/>
    <property type="match status" value="1"/>
</dbReference>
<dbReference type="InterPro" id="IPR001845">
    <property type="entry name" value="HTH_ArsR_DNA-bd_dom"/>
</dbReference>
<dbReference type="InterPro" id="IPR036388">
    <property type="entry name" value="WH-like_DNA-bd_sf"/>
</dbReference>
<reference evidence="5 6" key="1">
    <citation type="submission" date="2019-08" db="EMBL/GenBank/DDBJ databases">
        <title>Bacillus genomes from the desert of Cuatro Cienegas, Coahuila.</title>
        <authorList>
            <person name="Olmedo-Alvarez G."/>
        </authorList>
    </citation>
    <scope>NUCLEOTIDE SEQUENCE [LARGE SCALE GENOMIC DNA]</scope>
    <source>
        <strain evidence="5 6">CH87b_3T</strain>
    </source>
</reference>
<evidence type="ECO:0000256" key="1">
    <source>
        <dbReference type="ARBA" id="ARBA00023015"/>
    </source>
</evidence>
<dbReference type="Proteomes" id="UP000324269">
    <property type="component" value="Unassembled WGS sequence"/>
</dbReference>
<dbReference type="InterPro" id="IPR011991">
    <property type="entry name" value="ArsR-like_HTH"/>
</dbReference>
<dbReference type="EMBL" id="VTEZ01000003">
    <property type="protein sequence ID" value="TYS85684.1"/>
    <property type="molecule type" value="Genomic_DNA"/>
</dbReference>
<keyword evidence="3" id="KW-0804">Transcription</keyword>
<dbReference type="NCBIfam" id="NF033788">
    <property type="entry name" value="HTH_metalloreg"/>
    <property type="match status" value="1"/>
</dbReference>
<keyword evidence="1" id="KW-0805">Transcription regulation</keyword>
<dbReference type="InterPro" id="IPR051081">
    <property type="entry name" value="HTH_MetalResp_TranReg"/>
</dbReference>
<dbReference type="Pfam" id="PF09860">
    <property type="entry name" value="DUF2087"/>
    <property type="match status" value="1"/>
</dbReference>
<dbReference type="Pfam" id="PF01022">
    <property type="entry name" value="HTH_5"/>
    <property type="match status" value="1"/>
</dbReference>
<evidence type="ECO:0000313" key="6">
    <source>
        <dbReference type="Proteomes" id="UP000324269"/>
    </source>
</evidence>
<dbReference type="SMART" id="SM00418">
    <property type="entry name" value="HTH_ARSR"/>
    <property type="match status" value="1"/>
</dbReference>
<evidence type="ECO:0000256" key="3">
    <source>
        <dbReference type="ARBA" id="ARBA00023163"/>
    </source>
</evidence>
<dbReference type="RefSeq" id="WP_148968812.1">
    <property type="nucleotide sequence ID" value="NZ_JBNIKW010000004.1"/>
</dbReference>
<dbReference type="AlphaFoldDB" id="A0A5D4TZ59"/>
<name>A0A5D4TZ59_9BACI</name>
<evidence type="ECO:0000256" key="2">
    <source>
        <dbReference type="ARBA" id="ARBA00023125"/>
    </source>
</evidence>
<feature type="domain" description="HTH arsR-type" evidence="4">
    <location>
        <begin position="1"/>
        <end position="91"/>
    </location>
</feature>
<dbReference type="STRING" id="189382.BHE18_07370"/>
<keyword evidence="2" id="KW-0238">DNA-binding</keyword>
<protein>
    <submittedName>
        <fullName evidence="5">Metalloregulator ArsR/SmtB family transcription factor</fullName>
    </submittedName>
</protein>
<accession>A0A5D4TZ59</accession>
<comment type="caution">
    <text evidence="5">The sequence shown here is derived from an EMBL/GenBank/DDBJ whole genome shotgun (WGS) entry which is preliminary data.</text>
</comment>
<dbReference type="PROSITE" id="PS50987">
    <property type="entry name" value="HTH_ARSR_2"/>
    <property type="match status" value="1"/>
</dbReference>
<proteinExistence type="predicted"/>